<name>A0A927MGI4_9BACL</name>
<sequence>MKTFWERNASKRAQNKIKKLADGLSLDFKALNILFNSIWDYDDELFGWVASSGGDNKIPDAEFEYGRAKGLLRPNEEITAQKLFDRIVALINGLEKEQVSNAFIKGIATQNPAYISVLGSYSYYLSIDDNSVDTYLSHEEKNKHLNPSQVVINYNKRVFDRLFRSGIMSHQDPVYAYVDLLDFSNTERISISETETAILANTLKAIQNVPDETQPSELEKVTKSFLMGNKAYRQIVLRILGISDILNSSVNKRIRETYELDQELPSHFYKKEMGYPLAWWEGKYGLDDEAVTFWFSNLDLR</sequence>
<protein>
    <submittedName>
        <fullName evidence="1">Uncharacterized protein</fullName>
    </submittedName>
</protein>
<accession>A0A927MGI4</accession>
<proteinExistence type="predicted"/>
<comment type="caution">
    <text evidence="1">The sequence shown here is derived from an EMBL/GenBank/DDBJ whole genome shotgun (WGS) entry which is preliminary data.</text>
</comment>
<organism evidence="1 2">
    <name type="scientific">Sporosarcina limicola</name>
    <dbReference type="NCBI Taxonomy" id="34101"/>
    <lineage>
        <taxon>Bacteria</taxon>
        <taxon>Bacillati</taxon>
        <taxon>Bacillota</taxon>
        <taxon>Bacilli</taxon>
        <taxon>Bacillales</taxon>
        <taxon>Caryophanaceae</taxon>
        <taxon>Sporosarcina</taxon>
    </lineage>
</organism>
<evidence type="ECO:0000313" key="2">
    <source>
        <dbReference type="Proteomes" id="UP000658225"/>
    </source>
</evidence>
<dbReference type="RefSeq" id="WP_192597805.1">
    <property type="nucleotide sequence ID" value="NZ_JADBEL010000004.1"/>
</dbReference>
<evidence type="ECO:0000313" key="1">
    <source>
        <dbReference type="EMBL" id="MBE1554005.1"/>
    </source>
</evidence>
<keyword evidence="2" id="KW-1185">Reference proteome</keyword>
<dbReference type="AlphaFoldDB" id="A0A927MGI4"/>
<reference evidence="1" key="1">
    <citation type="submission" date="2020-10" db="EMBL/GenBank/DDBJ databases">
        <title>Genomic Encyclopedia of Type Strains, Phase IV (KMG-IV): sequencing the most valuable type-strain genomes for metagenomic binning, comparative biology and taxonomic classification.</title>
        <authorList>
            <person name="Goeker M."/>
        </authorList>
    </citation>
    <scope>NUCLEOTIDE SEQUENCE</scope>
    <source>
        <strain evidence="1">DSM 13886</strain>
    </source>
</reference>
<gene>
    <name evidence="1" type="ORF">H4683_001080</name>
</gene>
<dbReference type="Proteomes" id="UP000658225">
    <property type="component" value="Unassembled WGS sequence"/>
</dbReference>
<dbReference type="EMBL" id="JADBEL010000004">
    <property type="protein sequence ID" value="MBE1554005.1"/>
    <property type="molecule type" value="Genomic_DNA"/>
</dbReference>